<keyword evidence="3" id="KW-0378">Hydrolase</keyword>
<dbReference type="PROSITE" id="PS00141">
    <property type="entry name" value="ASP_PROTEASE"/>
    <property type="match status" value="1"/>
</dbReference>
<feature type="domain" description="Peptidase A1" evidence="4">
    <location>
        <begin position="38"/>
        <end position="346"/>
    </location>
</feature>
<dbReference type="InterPro" id="IPR001461">
    <property type="entry name" value="Aspartic_peptidase_A1"/>
</dbReference>
<dbReference type="Gene3D" id="2.40.70.10">
    <property type="entry name" value="Acid Proteases"/>
    <property type="match status" value="2"/>
</dbReference>
<dbReference type="PROSITE" id="PS51767">
    <property type="entry name" value="PEPTIDASE_A1"/>
    <property type="match status" value="1"/>
</dbReference>
<evidence type="ECO:0000313" key="6">
    <source>
        <dbReference type="Proteomes" id="UP001408356"/>
    </source>
</evidence>
<name>A0ABR2UJU9_9PEZI</name>
<comment type="caution">
    <text evidence="5">The sequence shown here is derived from an EMBL/GenBank/DDBJ whole genome shotgun (WGS) entry which is preliminary data.</text>
</comment>
<comment type="similarity">
    <text evidence="1 3">Belongs to the peptidase A1 family.</text>
</comment>
<evidence type="ECO:0000256" key="3">
    <source>
        <dbReference type="RuleBase" id="RU000454"/>
    </source>
</evidence>
<keyword evidence="6" id="KW-1185">Reference proteome</keyword>
<dbReference type="InterPro" id="IPR021109">
    <property type="entry name" value="Peptidase_aspartic_dom_sf"/>
</dbReference>
<dbReference type="Pfam" id="PF00026">
    <property type="entry name" value="Asp"/>
    <property type="match status" value="1"/>
</dbReference>
<accession>A0ABR2UJU9</accession>
<protein>
    <recommendedName>
        <fullName evidence="4">Peptidase A1 domain-containing protein</fullName>
    </recommendedName>
</protein>
<gene>
    <name evidence="5" type="ORF">SUNI508_10845</name>
</gene>
<dbReference type="SUPFAM" id="SSF50630">
    <property type="entry name" value="Acid proteases"/>
    <property type="match status" value="1"/>
</dbReference>
<dbReference type="PRINTS" id="PR00792">
    <property type="entry name" value="PEPSIN"/>
</dbReference>
<dbReference type="Proteomes" id="UP001408356">
    <property type="component" value="Unassembled WGS sequence"/>
</dbReference>
<proteinExistence type="inferred from homology"/>
<dbReference type="PANTHER" id="PTHR47966">
    <property type="entry name" value="BETA-SITE APP-CLEAVING ENZYME, ISOFORM A-RELATED"/>
    <property type="match status" value="1"/>
</dbReference>
<evidence type="ECO:0000256" key="1">
    <source>
        <dbReference type="ARBA" id="ARBA00007447"/>
    </source>
</evidence>
<evidence type="ECO:0000313" key="5">
    <source>
        <dbReference type="EMBL" id="KAK9414902.1"/>
    </source>
</evidence>
<organism evidence="5 6">
    <name type="scientific">Seiridium unicorne</name>
    <dbReference type="NCBI Taxonomy" id="138068"/>
    <lineage>
        <taxon>Eukaryota</taxon>
        <taxon>Fungi</taxon>
        <taxon>Dikarya</taxon>
        <taxon>Ascomycota</taxon>
        <taxon>Pezizomycotina</taxon>
        <taxon>Sordariomycetes</taxon>
        <taxon>Xylariomycetidae</taxon>
        <taxon>Amphisphaeriales</taxon>
        <taxon>Sporocadaceae</taxon>
        <taxon>Seiridium</taxon>
    </lineage>
</organism>
<reference evidence="5 6" key="1">
    <citation type="journal article" date="2024" name="J. Plant Pathol.">
        <title>Sequence and assembly of the genome of Seiridium unicorne, isolate CBS 538.82, causal agent of cypress canker disease.</title>
        <authorList>
            <person name="Scali E."/>
            <person name="Rocca G.D."/>
            <person name="Danti R."/>
            <person name="Garbelotto M."/>
            <person name="Barberini S."/>
            <person name="Baroncelli R."/>
            <person name="Emiliani G."/>
        </authorList>
    </citation>
    <scope>NUCLEOTIDE SEQUENCE [LARGE SCALE GENOMIC DNA]</scope>
    <source>
        <strain evidence="5 6">BM-138-508</strain>
    </source>
</reference>
<evidence type="ECO:0000256" key="2">
    <source>
        <dbReference type="ARBA" id="ARBA00022750"/>
    </source>
</evidence>
<keyword evidence="3" id="KW-0645">Protease</keyword>
<dbReference type="PANTHER" id="PTHR47966:SF51">
    <property type="entry name" value="BETA-SITE APP-CLEAVING ENZYME, ISOFORM A-RELATED"/>
    <property type="match status" value="1"/>
</dbReference>
<evidence type="ECO:0000259" key="4">
    <source>
        <dbReference type="PROSITE" id="PS51767"/>
    </source>
</evidence>
<dbReference type="InterPro" id="IPR033121">
    <property type="entry name" value="PEPTIDASE_A1"/>
</dbReference>
<keyword evidence="2 3" id="KW-0064">Aspartyl protease</keyword>
<dbReference type="InterPro" id="IPR001969">
    <property type="entry name" value="Aspartic_peptidase_AS"/>
</dbReference>
<sequence>MRLLTLVGTSVAGVVLSGLCSGTGVSFPIYNDLAHQRYLLNLTVGTPPQPYSLIVDTGSADFWLPLPNSTGCAAQGCPAGTYDPADSQSSGDLGLPFNATYGLTPGDGVEGTYVNDTIEVGSATIPDMTVGAGNVPPTLFNASLWGIAGLGSPLQESVYNNPASPVYQQPDYVFPTLWEQLYLHGYTSRRLFSVWMNQQSAAEGMIDFGRIDNDKFVGGLRTIGVILGQQAEFTSWIVNLTSVQYLDSEGGETSLTGNDWSIHVVLDTASPNMYLPAIIYNHVADLMGAQIVQGSPYVPCSVRNSTESLQFGFGTSMVGPQITVPFKEIIYPYGLPANIGEIKDET</sequence>
<dbReference type="EMBL" id="JARVKF010000421">
    <property type="protein sequence ID" value="KAK9414902.1"/>
    <property type="molecule type" value="Genomic_DNA"/>
</dbReference>